<dbReference type="PANTHER" id="PTHR22923:SF116">
    <property type="entry name" value="C1Q DOMAIN-CONTAINING PROTEIN"/>
    <property type="match status" value="1"/>
</dbReference>
<feature type="chain" id="PRO_5039499916" description="C1q domain-containing protein" evidence="4">
    <location>
        <begin position="21"/>
        <end position="216"/>
    </location>
</feature>
<dbReference type="Proteomes" id="UP000828390">
    <property type="component" value="Unassembled WGS sequence"/>
</dbReference>
<dbReference type="InterPro" id="IPR001073">
    <property type="entry name" value="C1q_dom"/>
</dbReference>
<dbReference type="InterPro" id="IPR050822">
    <property type="entry name" value="Cerebellin_Synaptic_Org"/>
</dbReference>
<dbReference type="OrthoDB" id="6126785at2759"/>
<evidence type="ECO:0000313" key="7">
    <source>
        <dbReference type="Proteomes" id="UP000828390"/>
    </source>
</evidence>
<organism evidence="6 7">
    <name type="scientific">Dreissena polymorpha</name>
    <name type="common">Zebra mussel</name>
    <name type="synonym">Mytilus polymorpha</name>
    <dbReference type="NCBI Taxonomy" id="45954"/>
    <lineage>
        <taxon>Eukaryota</taxon>
        <taxon>Metazoa</taxon>
        <taxon>Spiralia</taxon>
        <taxon>Lophotrochozoa</taxon>
        <taxon>Mollusca</taxon>
        <taxon>Bivalvia</taxon>
        <taxon>Autobranchia</taxon>
        <taxon>Heteroconchia</taxon>
        <taxon>Euheterodonta</taxon>
        <taxon>Imparidentia</taxon>
        <taxon>Neoheterodontei</taxon>
        <taxon>Myida</taxon>
        <taxon>Dreissenoidea</taxon>
        <taxon>Dreissenidae</taxon>
        <taxon>Dreissena</taxon>
    </lineage>
</organism>
<name>A0A9D4JBM1_DREPO</name>
<dbReference type="PROSITE" id="PS50871">
    <property type="entry name" value="C1Q"/>
    <property type="match status" value="1"/>
</dbReference>
<evidence type="ECO:0000313" key="6">
    <source>
        <dbReference type="EMBL" id="KAH3805790.1"/>
    </source>
</evidence>
<dbReference type="Gene3D" id="2.60.120.40">
    <property type="match status" value="1"/>
</dbReference>
<evidence type="ECO:0000256" key="4">
    <source>
        <dbReference type="SAM" id="SignalP"/>
    </source>
</evidence>
<evidence type="ECO:0000256" key="1">
    <source>
        <dbReference type="ARBA" id="ARBA00004613"/>
    </source>
</evidence>
<sequence>MNAFKLRLIIFACVLYVIVAETKMPAMVSADKIRAIEERLGKVEEELKLEKERNARLSKGAGKRSYEGDAVAFFATIGASVEHLGQGQTVVFDQLLTMIDSTQSLGGYSATTGVFTAPLSGVYVFSCTIMTLDQHTTHVALQKNNTPLSTIYVSGGSGHGWDSASSTVTVPLAKGDSVSVKHMDNDHGLAGAFYGGQSTFTGFLLQRQYDDTPVVG</sequence>
<gene>
    <name evidence="6" type="ORF">DPMN_134098</name>
</gene>
<dbReference type="SMART" id="SM00110">
    <property type="entry name" value="C1Q"/>
    <property type="match status" value="1"/>
</dbReference>
<feature type="signal peptide" evidence="4">
    <location>
        <begin position="1"/>
        <end position="20"/>
    </location>
</feature>
<comment type="subcellular location">
    <subcellularLocation>
        <location evidence="1">Secreted</location>
    </subcellularLocation>
</comment>
<dbReference type="PRINTS" id="PR00007">
    <property type="entry name" value="COMPLEMNTC1Q"/>
</dbReference>
<evidence type="ECO:0000256" key="2">
    <source>
        <dbReference type="ARBA" id="ARBA00022525"/>
    </source>
</evidence>
<reference evidence="6" key="2">
    <citation type="submission" date="2020-11" db="EMBL/GenBank/DDBJ databases">
        <authorList>
            <person name="McCartney M.A."/>
            <person name="Auch B."/>
            <person name="Kono T."/>
            <person name="Mallez S."/>
            <person name="Becker A."/>
            <person name="Gohl D.M."/>
            <person name="Silverstein K.A.T."/>
            <person name="Koren S."/>
            <person name="Bechman K.B."/>
            <person name="Herman A."/>
            <person name="Abrahante J.E."/>
            <person name="Garbe J."/>
        </authorList>
    </citation>
    <scope>NUCLEOTIDE SEQUENCE</scope>
    <source>
        <strain evidence="6">Duluth1</strain>
        <tissue evidence="6">Whole animal</tissue>
    </source>
</reference>
<protein>
    <recommendedName>
        <fullName evidence="5">C1q domain-containing protein</fullName>
    </recommendedName>
</protein>
<reference evidence="6" key="1">
    <citation type="journal article" date="2019" name="bioRxiv">
        <title>The Genome of the Zebra Mussel, Dreissena polymorpha: A Resource for Invasive Species Research.</title>
        <authorList>
            <person name="McCartney M.A."/>
            <person name="Auch B."/>
            <person name="Kono T."/>
            <person name="Mallez S."/>
            <person name="Zhang Y."/>
            <person name="Obille A."/>
            <person name="Becker A."/>
            <person name="Abrahante J.E."/>
            <person name="Garbe J."/>
            <person name="Badalamenti J.P."/>
            <person name="Herman A."/>
            <person name="Mangelson H."/>
            <person name="Liachko I."/>
            <person name="Sullivan S."/>
            <person name="Sone E.D."/>
            <person name="Koren S."/>
            <person name="Silverstein K.A.T."/>
            <person name="Beckman K.B."/>
            <person name="Gohl D.M."/>
        </authorList>
    </citation>
    <scope>NUCLEOTIDE SEQUENCE</scope>
    <source>
        <strain evidence="6">Duluth1</strain>
        <tissue evidence="6">Whole animal</tissue>
    </source>
</reference>
<evidence type="ECO:0000259" key="5">
    <source>
        <dbReference type="PROSITE" id="PS50871"/>
    </source>
</evidence>
<feature type="domain" description="C1q" evidence="5">
    <location>
        <begin position="66"/>
        <end position="211"/>
    </location>
</feature>
<dbReference type="InterPro" id="IPR008983">
    <property type="entry name" value="Tumour_necrosis_fac-like_dom"/>
</dbReference>
<keyword evidence="2" id="KW-0964">Secreted</keyword>
<keyword evidence="7" id="KW-1185">Reference proteome</keyword>
<evidence type="ECO:0000256" key="3">
    <source>
        <dbReference type="ARBA" id="ARBA00022729"/>
    </source>
</evidence>
<dbReference type="Pfam" id="PF00386">
    <property type="entry name" value="C1q"/>
    <property type="match status" value="1"/>
</dbReference>
<dbReference type="EMBL" id="JAIWYP010000006">
    <property type="protein sequence ID" value="KAH3805790.1"/>
    <property type="molecule type" value="Genomic_DNA"/>
</dbReference>
<dbReference type="PANTHER" id="PTHR22923">
    <property type="entry name" value="CEREBELLIN-RELATED"/>
    <property type="match status" value="1"/>
</dbReference>
<proteinExistence type="predicted"/>
<dbReference type="SUPFAM" id="SSF49842">
    <property type="entry name" value="TNF-like"/>
    <property type="match status" value="1"/>
</dbReference>
<dbReference type="AlphaFoldDB" id="A0A9D4JBM1"/>
<comment type="caution">
    <text evidence="6">The sequence shown here is derived from an EMBL/GenBank/DDBJ whole genome shotgun (WGS) entry which is preliminary data.</text>
</comment>
<keyword evidence="3 4" id="KW-0732">Signal</keyword>
<accession>A0A9D4JBM1</accession>
<dbReference type="GO" id="GO:0005576">
    <property type="term" value="C:extracellular region"/>
    <property type="evidence" value="ECO:0007669"/>
    <property type="project" value="UniProtKB-SubCell"/>
</dbReference>